<feature type="compositionally biased region" description="Polar residues" evidence="2">
    <location>
        <begin position="629"/>
        <end position="652"/>
    </location>
</feature>
<proteinExistence type="predicted"/>
<dbReference type="CDD" id="cd00167">
    <property type="entry name" value="SANT"/>
    <property type="match status" value="1"/>
</dbReference>
<sequence>MAARRVRIKGIANIPQRRKNNELSTSESPSPPLEETAPPTNQPDISEQAAGKDQLEQHVAELTPPTQPIIDPPVTIAATEQAQETTTAKETIQCDTDTTTKTQVNTSSTDSSIETSSEVKPAVPDGKVNTQNASQETKKPLRRKFIKPTISVAAINGRAKRKESTNIEKPPSPPIVREEEINLNETILPTCKEAPVETANNNSVIHPVQDITKLPRPEFIEGSKPCSDSERPPPASSPSKLINRSRIKAVPRLGQHRSSFSIGSASESEDESRKSYSSRIRNDSVSSVVSEYQTNEVPVHKSKESTGNVQKKTRRSQRARNLAEARREFIKKCGNGQPDRQRLTMMDLLFYNPTTNPMSRKEKVSISESVMESEEVDGNLEESSEKGESNDTTETNNDQENEVPAPQIMIGANGEIIIDEKSLLIESSDVAKNREVLKNSRVIDGDNLDSPYATYRRAKKYKGWSNVETLRFYKAINTIGTDFSMMVQLFPGRTRQDLKVKFKAEERRNKDLIDKAVYNPITFDLTDMLREVEMEEFEKKQNQKRLKEIEEFKQQKAETRCSKRKKKKEVLKDARSDEDEPVYKRPKMSAKKYLDGGINSLFDSDNDDEASKDSSTVVEQPAAVADTPDLQTTITEDTNDSQNSLGSDSMQCNEDADLFENSEDLVPGSIIHVTEENEDGETVDRIYSIGENGEKILVSLQQDIIDRLVQNSTECENNKENLDMNETGNNNNEKPSVDPPNSADIDIDNAEIILLDDNSDLFGFDVNNSHTMLQTSA</sequence>
<feature type="region of interest" description="Disordered" evidence="2">
    <location>
        <begin position="1"/>
        <end position="178"/>
    </location>
</feature>
<feature type="domain" description="Myb-like" evidence="3">
    <location>
        <begin position="460"/>
        <end position="508"/>
    </location>
</feature>
<evidence type="ECO:0000313" key="5">
    <source>
        <dbReference type="RefSeq" id="XP_017776850.1"/>
    </source>
</evidence>
<feature type="compositionally biased region" description="Polar residues" evidence="2">
    <location>
        <begin position="275"/>
        <end position="296"/>
    </location>
</feature>
<evidence type="ECO:0000313" key="4">
    <source>
        <dbReference type="Proteomes" id="UP000695000"/>
    </source>
</evidence>
<dbReference type="RefSeq" id="XP_017776850.1">
    <property type="nucleotide sequence ID" value="XM_017921361.1"/>
</dbReference>
<comment type="subcellular location">
    <subcellularLocation>
        <location evidence="1">Nucleus</location>
    </subcellularLocation>
</comment>
<feature type="region of interest" description="Disordered" evidence="2">
    <location>
        <begin position="354"/>
        <end position="407"/>
    </location>
</feature>
<organism evidence="4 5">
    <name type="scientific">Nicrophorus vespilloides</name>
    <name type="common">Boreal carrion beetle</name>
    <dbReference type="NCBI Taxonomy" id="110193"/>
    <lineage>
        <taxon>Eukaryota</taxon>
        <taxon>Metazoa</taxon>
        <taxon>Ecdysozoa</taxon>
        <taxon>Arthropoda</taxon>
        <taxon>Hexapoda</taxon>
        <taxon>Insecta</taxon>
        <taxon>Pterygota</taxon>
        <taxon>Neoptera</taxon>
        <taxon>Endopterygota</taxon>
        <taxon>Coleoptera</taxon>
        <taxon>Polyphaga</taxon>
        <taxon>Staphyliniformia</taxon>
        <taxon>Silphidae</taxon>
        <taxon>Nicrophorinae</taxon>
        <taxon>Nicrophorus</taxon>
    </lineage>
</organism>
<dbReference type="SUPFAM" id="SSF46689">
    <property type="entry name" value="Homeodomain-like"/>
    <property type="match status" value="1"/>
</dbReference>
<feature type="compositionally biased region" description="Basic and acidic residues" evidence="2">
    <location>
        <begin position="213"/>
        <end position="231"/>
    </location>
</feature>
<dbReference type="GeneID" id="108562870"/>
<feature type="compositionally biased region" description="Low complexity" evidence="2">
    <location>
        <begin position="75"/>
        <end position="118"/>
    </location>
</feature>
<protein>
    <submittedName>
        <fullName evidence="5">Transcription factor TFIIIB component B''-like</fullName>
    </submittedName>
</protein>
<evidence type="ECO:0000256" key="1">
    <source>
        <dbReference type="ARBA" id="ARBA00004123"/>
    </source>
</evidence>
<dbReference type="PANTHER" id="PTHR22929">
    <property type="entry name" value="RNA POLYMERASE III TRANSCRIPTION INITIATION FACTOR B"/>
    <property type="match status" value="1"/>
</dbReference>
<dbReference type="SMART" id="SM00717">
    <property type="entry name" value="SANT"/>
    <property type="match status" value="1"/>
</dbReference>
<gene>
    <name evidence="5" type="primary">LOC108562870</name>
</gene>
<feature type="region of interest" description="Disordered" evidence="2">
    <location>
        <begin position="716"/>
        <end position="744"/>
    </location>
</feature>
<dbReference type="InterPro" id="IPR001005">
    <property type="entry name" value="SANT/Myb"/>
</dbReference>
<feature type="region of interest" description="Disordered" evidence="2">
    <location>
        <begin position="600"/>
        <end position="652"/>
    </location>
</feature>
<reference evidence="5" key="1">
    <citation type="submission" date="2025-08" db="UniProtKB">
        <authorList>
            <consortium name="RefSeq"/>
        </authorList>
    </citation>
    <scope>IDENTIFICATION</scope>
    <source>
        <tissue evidence="5">Whole Larva</tissue>
    </source>
</reference>
<feature type="compositionally biased region" description="Low complexity" evidence="2">
    <location>
        <begin position="22"/>
        <end position="39"/>
    </location>
</feature>
<keyword evidence="4" id="KW-1185">Reference proteome</keyword>
<dbReference type="Pfam" id="PF15963">
    <property type="entry name" value="Myb_DNA-bind_7"/>
    <property type="match status" value="1"/>
</dbReference>
<dbReference type="InterPro" id="IPR039467">
    <property type="entry name" value="TFIIIB_B''_Myb"/>
</dbReference>
<evidence type="ECO:0000256" key="2">
    <source>
        <dbReference type="SAM" id="MobiDB-lite"/>
    </source>
</evidence>
<accession>A0ABM1MQK0</accession>
<feature type="region of interest" description="Disordered" evidence="2">
    <location>
        <begin position="557"/>
        <end position="585"/>
    </location>
</feature>
<name>A0ABM1MQK0_NICVS</name>
<evidence type="ECO:0000259" key="3">
    <source>
        <dbReference type="SMART" id="SM00717"/>
    </source>
</evidence>
<dbReference type="Proteomes" id="UP000695000">
    <property type="component" value="Unplaced"/>
</dbReference>
<dbReference type="PANTHER" id="PTHR22929:SF0">
    <property type="entry name" value="TRANSCRIPTION FACTOR TFIIIB COMPONENT B'' HOMOLOG"/>
    <property type="match status" value="1"/>
</dbReference>
<feature type="region of interest" description="Disordered" evidence="2">
    <location>
        <begin position="198"/>
        <end position="322"/>
    </location>
</feature>
<feature type="compositionally biased region" description="Polar residues" evidence="2">
    <location>
        <begin position="724"/>
        <end position="734"/>
    </location>
</feature>
<feature type="compositionally biased region" description="Acidic residues" evidence="2">
    <location>
        <begin position="371"/>
        <end position="382"/>
    </location>
</feature>
<dbReference type="InterPro" id="IPR009057">
    <property type="entry name" value="Homeodomain-like_sf"/>
</dbReference>